<organism evidence="1 2">
    <name type="scientific">Phialemonium thermophilum</name>
    <dbReference type="NCBI Taxonomy" id="223376"/>
    <lineage>
        <taxon>Eukaryota</taxon>
        <taxon>Fungi</taxon>
        <taxon>Dikarya</taxon>
        <taxon>Ascomycota</taxon>
        <taxon>Pezizomycotina</taxon>
        <taxon>Sordariomycetes</taxon>
        <taxon>Sordariomycetidae</taxon>
        <taxon>Cephalothecales</taxon>
        <taxon>Cephalothecaceae</taxon>
        <taxon>Phialemonium</taxon>
    </lineage>
</organism>
<name>A0ABR3WDP9_9PEZI</name>
<protein>
    <submittedName>
        <fullName evidence="1">Uncharacterized protein</fullName>
    </submittedName>
</protein>
<sequence length="154" mass="17108">MKRVARSLPACCTVGPGKIRYLRSCRIDYDRCRILARLQDMDAHNNNKQSRPQVSWVKSSEVVNMKGTRVPRRKQLGTAGKPKKSGKALLSFPFLKLRSLSDRSGTLPLAPGIQLAHWTLPAANWYVPQPTGRVEVRFHATVLAPCSSGAPCTR</sequence>
<evidence type="ECO:0000313" key="1">
    <source>
        <dbReference type="EMBL" id="KAL1859511.1"/>
    </source>
</evidence>
<dbReference type="EMBL" id="JAZHXJ010000495">
    <property type="protein sequence ID" value="KAL1859511.1"/>
    <property type="molecule type" value="Genomic_DNA"/>
</dbReference>
<reference evidence="1 2" key="1">
    <citation type="journal article" date="2024" name="Commun. Biol.">
        <title>Comparative genomic analysis of thermophilic fungi reveals convergent evolutionary adaptations and gene losses.</title>
        <authorList>
            <person name="Steindorff A.S."/>
            <person name="Aguilar-Pontes M.V."/>
            <person name="Robinson A.J."/>
            <person name="Andreopoulos B."/>
            <person name="LaButti K."/>
            <person name="Kuo A."/>
            <person name="Mondo S."/>
            <person name="Riley R."/>
            <person name="Otillar R."/>
            <person name="Haridas S."/>
            <person name="Lipzen A."/>
            <person name="Grimwood J."/>
            <person name="Schmutz J."/>
            <person name="Clum A."/>
            <person name="Reid I.D."/>
            <person name="Moisan M.C."/>
            <person name="Butler G."/>
            <person name="Nguyen T.T.M."/>
            <person name="Dewar K."/>
            <person name="Conant G."/>
            <person name="Drula E."/>
            <person name="Henrissat B."/>
            <person name="Hansel C."/>
            <person name="Singer S."/>
            <person name="Hutchinson M.I."/>
            <person name="de Vries R.P."/>
            <person name="Natvig D.O."/>
            <person name="Powell A.J."/>
            <person name="Tsang A."/>
            <person name="Grigoriev I.V."/>
        </authorList>
    </citation>
    <scope>NUCLEOTIDE SEQUENCE [LARGE SCALE GENOMIC DNA]</scope>
    <source>
        <strain evidence="1 2">ATCC 24622</strain>
    </source>
</reference>
<evidence type="ECO:0000313" key="2">
    <source>
        <dbReference type="Proteomes" id="UP001586593"/>
    </source>
</evidence>
<dbReference type="Proteomes" id="UP001586593">
    <property type="component" value="Unassembled WGS sequence"/>
</dbReference>
<gene>
    <name evidence="1" type="ORF">VTK73DRAFT_7586</name>
</gene>
<comment type="caution">
    <text evidence="1">The sequence shown here is derived from an EMBL/GenBank/DDBJ whole genome shotgun (WGS) entry which is preliminary data.</text>
</comment>
<keyword evidence="2" id="KW-1185">Reference proteome</keyword>
<accession>A0ABR3WDP9</accession>
<proteinExistence type="predicted"/>